<comment type="caution">
    <text evidence="6">The sequence shown here is derived from an EMBL/GenBank/DDBJ whole genome shotgun (WGS) entry which is preliminary data.</text>
</comment>
<dbReference type="InterPro" id="IPR001845">
    <property type="entry name" value="HTH_ArsR_DNA-bd_dom"/>
</dbReference>
<evidence type="ECO:0000256" key="4">
    <source>
        <dbReference type="SAM" id="MobiDB-lite"/>
    </source>
</evidence>
<feature type="domain" description="HTH arsR-type" evidence="5">
    <location>
        <begin position="26"/>
        <end position="120"/>
    </location>
</feature>
<evidence type="ECO:0000256" key="2">
    <source>
        <dbReference type="ARBA" id="ARBA00023125"/>
    </source>
</evidence>
<dbReference type="AlphaFoldDB" id="A0A372JK36"/>
<dbReference type="GO" id="GO:0003677">
    <property type="term" value="F:DNA binding"/>
    <property type="evidence" value="ECO:0007669"/>
    <property type="project" value="UniProtKB-KW"/>
</dbReference>
<dbReference type="SMART" id="SM00418">
    <property type="entry name" value="HTH_ARSR"/>
    <property type="match status" value="1"/>
</dbReference>
<dbReference type="OrthoDB" id="9810923at2"/>
<keyword evidence="7" id="KW-1185">Reference proteome</keyword>
<dbReference type="InterPro" id="IPR051011">
    <property type="entry name" value="Metal_resp_trans_reg"/>
</dbReference>
<dbReference type="PANTHER" id="PTHR43132">
    <property type="entry name" value="ARSENICAL RESISTANCE OPERON REPRESSOR ARSR-RELATED"/>
    <property type="match status" value="1"/>
</dbReference>
<protein>
    <submittedName>
        <fullName evidence="6">Transcriptional regulator</fullName>
    </submittedName>
</protein>
<dbReference type="Gene3D" id="1.10.10.10">
    <property type="entry name" value="Winged helix-like DNA-binding domain superfamily/Winged helix DNA-binding domain"/>
    <property type="match status" value="1"/>
</dbReference>
<keyword evidence="3" id="KW-0804">Transcription</keyword>
<dbReference type="NCBIfam" id="NF033788">
    <property type="entry name" value="HTH_metalloreg"/>
    <property type="match status" value="1"/>
</dbReference>
<dbReference type="GO" id="GO:0003700">
    <property type="term" value="F:DNA-binding transcription factor activity"/>
    <property type="evidence" value="ECO:0007669"/>
    <property type="project" value="InterPro"/>
</dbReference>
<dbReference type="CDD" id="cd00090">
    <property type="entry name" value="HTH_ARSR"/>
    <property type="match status" value="1"/>
</dbReference>
<reference evidence="6 7" key="1">
    <citation type="submission" date="2018-08" db="EMBL/GenBank/DDBJ databases">
        <title>Actinomadura jelena sp. nov., a novel Actinomycete isolated from soil in Chad.</title>
        <authorList>
            <person name="Shi L."/>
        </authorList>
    </citation>
    <scope>NUCLEOTIDE SEQUENCE [LARGE SCALE GENOMIC DNA]</scope>
    <source>
        <strain evidence="6 7">NEAU-G17</strain>
    </source>
</reference>
<feature type="region of interest" description="Disordered" evidence="4">
    <location>
        <begin position="1"/>
        <end position="29"/>
    </location>
</feature>
<feature type="compositionally biased region" description="Basic and acidic residues" evidence="4">
    <location>
        <begin position="8"/>
        <end position="21"/>
    </location>
</feature>
<proteinExistence type="predicted"/>
<evidence type="ECO:0000313" key="6">
    <source>
        <dbReference type="EMBL" id="RFU40392.1"/>
    </source>
</evidence>
<dbReference type="PROSITE" id="PS50987">
    <property type="entry name" value="HTH_ARSR_2"/>
    <property type="match status" value="1"/>
</dbReference>
<evidence type="ECO:0000259" key="5">
    <source>
        <dbReference type="PROSITE" id="PS50987"/>
    </source>
</evidence>
<sequence>MRAGGAPVKERTRDTARDTARSPETLSPELLQEAAGRFGMLAATMRLHMVWVLAQGEQDVSSLAERVGGTVPAVSQHLAKLKLAGLVRSRREGRHQVYVVDDPHVAAIVAQMVAHLQGDPVEAAPVRGLGA</sequence>
<dbReference type="SUPFAM" id="SSF46785">
    <property type="entry name" value="Winged helix' DNA-binding domain"/>
    <property type="match status" value="1"/>
</dbReference>
<keyword evidence="1" id="KW-0805">Transcription regulation</keyword>
<dbReference type="PRINTS" id="PR00778">
    <property type="entry name" value="HTHARSR"/>
</dbReference>
<dbReference type="InterPro" id="IPR036388">
    <property type="entry name" value="WH-like_DNA-bd_sf"/>
</dbReference>
<accession>A0A372JK36</accession>
<keyword evidence="2" id="KW-0238">DNA-binding</keyword>
<evidence type="ECO:0000256" key="3">
    <source>
        <dbReference type="ARBA" id="ARBA00023163"/>
    </source>
</evidence>
<dbReference type="PANTHER" id="PTHR43132:SF8">
    <property type="entry name" value="HTH-TYPE TRANSCRIPTIONAL REGULATOR KMTR"/>
    <property type="match status" value="1"/>
</dbReference>
<dbReference type="InterPro" id="IPR036390">
    <property type="entry name" value="WH_DNA-bd_sf"/>
</dbReference>
<evidence type="ECO:0000313" key="7">
    <source>
        <dbReference type="Proteomes" id="UP000261811"/>
    </source>
</evidence>
<gene>
    <name evidence="6" type="ORF">DZF91_17425</name>
</gene>
<organism evidence="6 7">
    <name type="scientific">Actinomadura logoneensis</name>
    <dbReference type="NCBI Taxonomy" id="2293572"/>
    <lineage>
        <taxon>Bacteria</taxon>
        <taxon>Bacillati</taxon>
        <taxon>Actinomycetota</taxon>
        <taxon>Actinomycetes</taxon>
        <taxon>Streptosporangiales</taxon>
        <taxon>Thermomonosporaceae</taxon>
        <taxon>Actinomadura</taxon>
    </lineage>
</organism>
<dbReference type="Pfam" id="PF01022">
    <property type="entry name" value="HTH_5"/>
    <property type="match status" value="1"/>
</dbReference>
<name>A0A372JK36_9ACTN</name>
<dbReference type="InterPro" id="IPR011991">
    <property type="entry name" value="ArsR-like_HTH"/>
</dbReference>
<dbReference type="EMBL" id="QURH01000289">
    <property type="protein sequence ID" value="RFU40392.1"/>
    <property type="molecule type" value="Genomic_DNA"/>
</dbReference>
<evidence type="ECO:0000256" key="1">
    <source>
        <dbReference type="ARBA" id="ARBA00023015"/>
    </source>
</evidence>
<dbReference type="Proteomes" id="UP000261811">
    <property type="component" value="Unassembled WGS sequence"/>
</dbReference>